<dbReference type="InterPro" id="IPR006485">
    <property type="entry name" value="Phage-like_holin"/>
</dbReference>
<evidence type="ECO:0000313" key="2">
    <source>
        <dbReference type="EMBL" id="DAF55458.1"/>
    </source>
</evidence>
<dbReference type="Pfam" id="PF04531">
    <property type="entry name" value="Phage_holin_1"/>
    <property type="match status" value="1"/>
</dbReference>
<feature type="transmembrane region" description="Helical" evidence="1">
    <location>
        <begin position="48"/>
        <end position="66"/>
    </location>
</feature>
<keyword evidence="1" id="KW-0472">Membrane</keyword>
<evidence type="ECO:0000256" key="1">
    <source>
        <dbReference type="SAM" id="Phobius"/>
    </source>
</evidence>
<organism evidence="2">
    <name type="scientific">Podoviridae sp. ctgFL11</name>
    <dbReference type="NCBI Taxonomy" id="2827744"/>
    <lineage>
        <taxon>Viruses</taxon>
        <taxon>Duplodnaviria</taxon>
        <taxon>Heunggongvirae</taxon>
        <taxon>Uroviricota</taxon>
        <taxon>Caudoviricetes</taxon>
    </lineage>
</organism>
<keyword evidence="1" id="KW-0812">Transmembrane</keyword>
<dbReference type="NCBIfam" id="TIGR01598">
    <property type="entry name" value="holin_phiLC3"/>
    <property type="match status" value="1"/>
</dbReference>
<protein>
    <submittedName>
        <fullName evidence="2">Holin</fullName>
    </submittedName>
</protein>
<dbReference type="EMBL" id="BK032692">
    <property type="protein sequence ID" value="DAF55458.1"/>
    <property type="molecule type" value="Genomic_DNA"/>
</dbReference>
<sequence length="83" mass="8941">MINWKVRLKNLNFWLAAVPAVLLVLQSAAALAGVALPVQGVQDKLLDLINAVFGLLAILGIVNDPTTKGLGDSRRAMEYKMPN</sequence>
<name>A0A8S5SY31_9CAUD</name>
<reference evidence="2" key="1">
    <citation type="journal article" date="2021" name="Proc. Natl. Acad. Sci. U.S.A.">
        <title>A Catalog of Tens of Thousands of Viruses from Human Metagenomes Reveals Hidden Associations with Chronic Diseases.</title>
        <authorList>
            <person name="Tisza M.J."/>
            <person name="Buck C.B."/>
        </authorList>
    </citation>
    <scope>NUCLEOTIDE SEQUENCE</scope>
    <source>
        <strain evidence="2">CtgFL11</strain>
    </source>
</reference>
<accession>A0A8S5SY31</accession>
<proteinExistence type="predicted"/>
<keyword evidence="1" id="KW-1133">Transmembrane helix</keyword>